<organism evidence="1 2">
    <name type="scientific">Schizopora paradoxa</name>
    <dbReference type="NCBI Taxonomy" id="27342"/>
    <lineage>
        <taxon>Eukaryota</taxon>
        <taxon>Fungi</taxon>
        <taxon>Dikarya</taxon>
        <taxon>Basidiomycota</taxon>
        <taxon>Agaricomycotina</taxon>
        <taxon>Agaricomycetes</taxon>
        <taxon>Hymenochaetales</taxon>
        <taxon>Schizoporaceae</taxon>
        <taxon>Schizopora</taxon>
    </lineage>
</organism>
<dbReference type="OrthoDB" id="3365698at2759"/>
<dbReference type="SUPFAM" id="SSF52047">
    <property type="entry name" value="RNI-like"/>
    <property type="match status" value="1"/>
</dbReference>
<dbReference type="Proteomes" id="UP000053477">
    <property type="component" value="Unassembled WGS sequence"/>
</dbReference>
<keyword evidence="2" id="KW-1185">Reference proteome</keyword>
<name>A0A0H2RRA1_9AGAM</name>
<dbReference type="AlphaFoldDB" id="A0A0H2RRA1"/>
<evidence type="ECO:0000313" key="1">
    <source>
        <dbReference type="EMBL" id="KLO14132.1"/>
    </source>
</evidence>
<dbReference type="Gene3D" id="1.20.1280.50">
    <property type="match status" value="1"/>
</dbReference>
<dbReference type="InParanoid" id="A0A0H2RRA1"/>
<gene>
    <name evidence="1" type="ORF">SCHPADRAFT_889501</name>
</gene>
<evidence type="ECO:0000313" key="2">
    <source>
        <dbReference type="Proteomes" id="UP000053477"/>
    </source>
</evidence>
<proteinExistence type="predicted"/>
<reference evidence="1 2" key="1">
    <citation type="submission" date="2015-04" db="EMBL/GenBank/DDBJ databases">
        <title>Complete genome sequence of Schizopora paradoxa KUC8140, a cosmopolitan wood degrader in East Asia.</title>
        <authorList>
            <consortium name="DOE Joint Genome Institute"/>
            <person name="Min B."/>
            <person name="Park H."/>
            <person name="Jang Y."/>
            <person name="Kim J.-J."/>
            <person name="Kim K.H."/>
            <person name="Pangilinan J."/>
            <person name="Lipzen A."/>
            <person name="Riley R."/>
            <person name="Grigoriev I.V."/>
            <person name="Spatafora J.W."/>
            <person name="Choi I.-G."/>
        </authorList>
    </citation>
    <scope>NUCLEOTIDE SEQUENCE [LARGE SCALE GENOMIC DNA]</scope>
    <source>
        <strain evidence="1 2">KUC8140</strain>
    </source>
</reference>
<sequence length="583" mass="67177">MQPSLGSGVEGVEAIRELSSVIQGALEREGRVYAEVKALQKGFKADLNSIVFDNNSASVEDGRAKLMRSRESLEELKIACDLVVELKTYLEKQCVLAEKNVEDIALRVGFSSLPDDILADILVLATRPKHFRPPEYGDIDVEAEMEALKEACSFSHVCRRFRVLILHNPHLWNIISEHMVDISKLEARTERSKETLVDVVLRSYGLRQVGNDAFSKFFELSLLSSRRWRSFTLGKFSYHFQDHFRPTRDNWPKIRENMKTIGRLTGGLTFPCLERLLIWSDCVPSPGRWNTDFHPYWRWSMPQLVDLRISGCIPPSAGVSFVGSLRSLMIRLDGKDLEDFEMIRLALFLSSCKVLERIEMFFLNWLRVPPCPDHAIPSVQDVFLYLGCCKPAASTSICQSIHFPNATKAYLNLSSDKEFDGSDEEFELTEKREDLLQEFFLKHPLIKTFHLDYGSPDQGFIPITPPFYLLISLENLILTFASWLELKFWKDLPDSSKRLLPRLRTLELHAAHMHYVWDWFNPKVVEFFSQLEEQGNLDAFELFSIYTGASFHASTVLEGPLSELLSEEKVFVDFGYPRRERYY</sequence>
<accession>A0A0H2RRA1</accession>
<protein>
    <submittedName>
        <fullName evidence="1">Uncharacterized protein</fullName>
    </submittedName>
</protein>
<dbReference type="EMBL" id="KQ085948">
    <property type="protein sequence ID" value="KLO14132.1"/>
    <property type="molecule type" value="Genomic_DNA"/>
</dbReference>